<accession>A0A8S5STP3</accession>
<proteinExistence type="predicted"/>
<organism evidence="1">
    <name type="scientific">Siphoviridae sp. ctZUr4</name>
    <dbReference type="NCBI Taxonomy" id="2827892"/>
    <lineage>
        <taxon>Viruses</taxon>
        <taxon>Duplodnaviria</taxon>
        <taxon>Heunggongvirae</taxon>
        <taxon>Uroviricota</taxon>
        <taxon>Caudoviricetes</taxon>
    </lineage>
</organism>
<evidence type="ECO:0000313" key="1">
    <source>
        <dbReference type="EMBL" id="DAF54310.1"/>
    </source>
</evidence>
<protein>
    <submittedName>
        <fullName evidence="1">Tail completion protein</fullName>
    </submittedName>
</protein>
<sequence>MRAVELMKILKKLKIPVTNTEFPANMQVKPPFIVFVRNNIDTFDADNVVYMHNKDYFIELYTCNKSEDMEDRLIEVLNENEINWQYVSDTRIEEGLYMVVLSI</sequence>
<reference evidence="1" key="1">
    <citation type="journal article" date="2021" name="Proc. Natl. Acad. Sci. U.S.A.">
        <title>A Catalog of Tens of Thousands of Viruses from Human Metagenomes Reveals Hidden Associations with Chronic Diseases.</title>
        <authorList>
            <person name="Tisza M.J."/>
            <person name="Buck C.B."/>
        </authorList>
    </citation>
    <scope>NUCLEOTIDE SEQUENCE</scope>
    <source>
        <strain evidence="1">CtZUr4</strain>
    </source>
</reference>
<name>A0A8S5STP3_9CAUD</name>
<dbReference type="EMBL" id="BK032677">
    <property type="protein sequence ID" value="DAF54310.1"/>
    <property type="molecule type" value="Genomic_DNA"/>
</dbReference>